<dbReference type="HOGENOM" id="CLU_2571717_0_0_0"/>
<dbReference type="STRING" id="765420.OSCT_2726"/>
<evidence type="ECO:0000313" key="1">
    <source>
        <dbReference type="EMBL" id="EFO79378.1"/>
    </source>
</evidence>
<dbReference type="eggNOG" id="ENOG5033F64">
    <property type="taxonomic scope" value="Bacteria"/>
</dbReference>
<keyword evidence="2" id="KW-1185">Reference proteome</keyword>
<gene>
    <name evidence="1" type="ORF">OSCT_2726</name>
</gene>
<name>E1IHC5_9CHLR</name>
<comment type="caution">
    <text evidence="1">The sequence shown here is derived from an EMBL/GenBank/DDBJ whole genome shotgun (WGS) entry which is preliminary data.</text>
</comment>
<protein>
    <submittedName>
        <fullName evidence="1">Uncharacterized protein</fullName>
    </submittedName>
</protein>
<dbReference type="AlphaFoldDB" id="E1IHC5"/>
<accession>E1IHC5</accession>
<dbReference type="EMBL" id="ADVR01000114">
    <property type="protein sequence ID" value="EFO79378.1"/>
    <property type="molecule type" value="Genomic_DNA"/>
</dbReference>
<organism evidence="1 2">
    <name type="scientific">Oscillochloris trichoides DG-6</name>
    <dbReference type="NCBI Taxonomy" id="765420"/>
    <lineage>
        <taxon>Bacteria</taxon>
        <taxon>Bacillati</taxon>
        <taxon>Chloroflexota</taxon>
        <taxon>Chloroflexia</taxon>
        <taxon>Chloroflexales</taxon>
        <taxon>Chloroflexineae</taxon>
        <taxon>Oscillochloridaceae</taxon>
        <taxon>Oscillochloris</taxon>
    </lineage>
</organism>
<reference evidence="1 2" key="1">
    <citation type="journal article" date="2011" name="J. Bacteriol.">
        <title>Draft genome sequence of the anoxygenic filamentous phototrophic bacterium Oscillochloris trichoides subsp. DG-6.</title>
        <authorList>
            <person name="Kuznetsov B.B."/>
            <person name="Ivanovsky R.N."/>
            <person name="Keppen O.I."/>
            <person name="Sukhacheva M.V."/>
            <person name="Bumazhkin B.K."/>
            <person name="Patutina E.O."/>
            <person name="Beletsky A.V."/>
            <person name="Mardanov A.V."/>
            <person name="Baslerov R.V."/>
            <person name="Panteleeva A.N."/>
            <person name="Kolganova T.V."/>
            <person name="Ravin N.V."/>
            <person name="Skryabin K.G."/>
        </authorList>
    </citation>
    <scope>NUCLEOTIDE SEQUENCE [LARGE SCALE GENOMIC DNA]</scope>
    <source>
        <strain evidence="1 2">DG-6</strain>
    </source>
</reference>
<proteinExistence type="predicted"/>
<sequence>MGVAKTVILHLSGEDPVLAEIDQEPQPSDQFLKVTNMRKRDGKPVSYLAAGVQSVLYPWHRITFLEIMPSEEERSQVVDFFRS</sequence>
<evidence type="ECO:0000313" key="2">
    <source>
        <dbReference type="Proteomes" id="UP000054010"/>
    </source>
</evidence>
<dbReference type="Proteomes" id="UP000054010">
    <property type="component" value="Unassembled WGS sequence"/>
</dbReference>